<dbReference type="OrthoDB" id="2966478at2"/>
<dbReference type="InterPro" id="IPR020908">
    <property type="entry name" value="UPF0738"/>
</dbReference>
<dbReference type="RefSeq" id="WP_155111763.1">
    <property type="nucleotide sequence ID" value="NZ_WMIB01000005.1"/>
</dbReference>
<organism evidence="2 3">
    <name type="scientific">Metabacillus mangrovi</name>
    <dbReference type="NCBI Taxonomy" id="1491830"/>
    <lineage>
        <taxon>Bacteria</taxon>
        <taxon>Bacillati</taxon>
        <taxon>Bacillota</taxon>
        <taxon>Bacilli</taxon>
        <taxon>Bacillales</taxon>
        <taxon>Bacillaceae</taxon>
        <taxon>Metabacillus</taxon>
    </lineage>
</organism>
<evidence type="ECO:0000313" key="2">
    <source>
        <dbReference type="EMBL" id="MTH53228.1"/>
    </source>
</evidence>
<evidence type="ECO:0000313" key="3">
    <source>
        <dbReference type="Proteomes" id="UP000434639"/>
    </source>
</evidence>
<dbReference type="EMBL" id="WMIB01000005">
    <property type="protein sequence ID" value="MTH53228.1"/>
    <property type="molecule type" value="Genomic_DNA"/>
</dbReference>
<name>A0A7X2S4R9_9BACI</name>
<accession>A0A7X2S4R9</accession>
<dbReference type="AlphaFoldDB" id="A0A7X2S4R9"/>
<keyword evidence="3" id="KW-1185">Reference proteome</keyword>
<dbReference type="Pfam" id="PF19785">
    <property type="entry name" value="UPF0738"/>
    <property type="match status" value="1"/>
</dbReference>
<comment type="caution">
    <text evidence="2">The sequence shown here is derived from an EMBL/GenBank/DDBJ whole genome shotgun (WGS) entry which is preliminary data.</text>
</comment>
<proteinExistence type="inferred from homology"/>
<comment type="similarity">
    <text evidence="1">Belongs to the UPF0738 family.</text>
</comment>
<dbReference type="Proteomes" id="UP000434639">
    <property type="component" value="Unassembled WGS sequence"/>
</dbReference>
<protein>
    <recommendedName>
        <fullName evidence="1">UPF0738 protein GKZ89_07360</fullName>
    </recommendedName>
</protein>
<reference evidence="2 3" key="1">
    <citation type="journal article" date="2017" name="Int. J. Syst. Evol. Microbiol.">
        <title>Bacillus mangrovi sp. nov., isolated from a sediment sample from a mangrove forest.</title>
        <authorList>
            <person name="Gupta V."/>
            <person name="Singh P.K."/>
            <person name="Korpole S."/>
            <person name="Tanuku N.R.S."/>
            <person name="Pinnaka A.K."/>
        </authorList>
    </citation>
    <scope>NUCLEOTIDE SEQUENCE [LARGE SCALE GENOMIC DNA]</scope>
    <source>
        <strain evidence="2 3">KCTC 33872</strain>
    </source>
</reference>
<gene>
    <name evidence="2" type="ORF">GKZ89_07360</name>
</gene>
<sequence>MNKRIEVIEAAEREGKLLLYAEKYDGHADRLEAKGQILADSDQLAFIYILEDPEHFTYVSISPDYWQHLEHARQNSVSVWAVINEEELELLSFHEELTELVQNISGNANYGDEMEGRVSGIFAG</sequence>
<dbReference type="HAMAP" id="MF_01861">
    <property type="entry name" value="UPF0738"/>
    <property type="match status" value="1"/>
</dbReference>
<evidence type="ECO:0000256" key="1">
    <source>
        <dbReference type="HAMAP-Rule" id="MF_01861"/>
    </source>
</evidence>